<accession>X5MLE2</accession>
<dbReference type="GO" id="GO:0004064">
    <property type="term" value="F:arylesterase activity"/>
    <property type="evidence" value="ECO:0007669"/>
    <property type="project" value="UniProtKB-EC"/>
</dbReference>
<dbReference type="SUPFAM" id="SSF63829">
    <property type="entry name" value="Calcium-dependent phosphotriesterase"/>
    <property type="match status" value="1"/>
</dbReference>
<keyword evidence="2" id="KW-1185">Reference proteome</keyword>
<protein>
    <submittedName>
        <fullName evidence="1">Serum paraoxonase/arylesterase 2</fullName>
        <ecNumber evidence="1">3.1.1.2</ecNumber>
    </submittedName>
</protein>
<dbReference type="AlphaFoldDB" id="X5MLE2"/>
<dbReference type="PANTHER" id="PTHR11799:SF12">
    <property type="entry name" value="PARAOXONASE-RELATED"/>
    <property type="match status" value="1"/>
</dbReference>
<dbReference type="InterPro" id="IPR051288">
    <property type="entry name" value="Serum_paraoxonase/arylesterase"/>
</dbReference>
<evidence type="ECO:0000313" key="1">
    <source>
        <dbReference type="EMBL" id="CDO58321.1"/>
    </source>
</evidence>
<proteinExistence type="predicted"/>
<dbReference type="PANTHER" id="PTHR11799">
    <property type="entry name" value="PARAOXONASE"/>
    <property type="match status" value="1"/>
</dbReference>
<dbReference type="Gene3D" id="2.120.10.30">
    <property type="entry name" value="TolB, C-terminal domain"/>
    <property type="match status" value="1"/>
</dbReference>
<name>X5MLE2_9HYPH</name>
<dbReference type="STRING" id="1458461.BN1012_Phect107"/>
<dbReference type="EC" id="3.1.1.2" evidence="1"/>
<gene>
    <name evidence="1" type="ORF">BN1012_Phect107</name>
</gene>
<dbReference type="OrthoDB" id="9775406at2"/>
<dbReference type="EMBL" id="HG966617">
    <property type="protein sequence ID" value="CDO58321.1"/>
    <property type="molecule type" value="Genomic_DNA"/>
</dbReference>
<dbReference type="Proteomes" id="UP000032160">
    <property type="component" value="Chromosome I"/>
</dbReference>
<dbReference type="InterPro" id="IPR011042">
    <property type="entry name" value="6-blade_b-propeller_TolB-like"/>
</dbReference>
<dbReference type="HOGENOM" id="CLU_870583_0_0_5"/>
<reference evidence="1 2" key="1">
    <citation type="journal article" date="2014" name="Front. Genet.">
        <title>Genome and metabolic network of "Candidatus Phaeomarinobacter ectocarpi" Ec32, a new candidate genus of Alphaproteobacteria frequently associated with brown algae.</title>
        <authorList>
            <person name="Dittami S.M."/>
            <person name="Barbeyron T."/>
            <person name="Boyen C."/>
            <person name="Cambefort J."/>
            <person name="Collet G."/>
            <person name="Delage L."/>
            <person name="Gobet A."/>
            <person name="Groisillier A."/>
            <person name="Leblanc C."/>
            <person name="Michel G."/>
            <person name="Scornet D."/>
            <person name="Siegel A."/>
            <person name="Tapia J.E."/>
            <person name="Tonon T."/>
        </authorList>
    </citation>
    <scope>NUCLEOTIDE SEQUENCE [LARGE SCALE GENOMIC DNA]</scope>
    <source>
        <strain evidence="1 2">Ec32</strain>
    </source>
</reference>
<evidence type="ECO:0000313" key="2">
    <source>
        <dbReference type="Proteomes" id="UP000032160"/>
    </source>
</evidence>
<sequence>MMMRKLYDSLVCLAHSSKDAHRAALCFLVVMLTAAPANSQNFPVSDYICRPVSVVDEAGQAVFGIEDMAHDVRNGRLILSAYDRFAAMRAMENGAEPPGGGLYAVDVDLLTWRRDEEGSVPVSTLDIRVPGDLLLHPHGIGLFDDGEASRLAVVNRLTDMHDASAADLLLFDVDGQSLAMVGRGSGDLFCRANDVALLDASTAVFTYDQSRCGAWGVWAERVFQPRSSGLRLSRFDGGNADAEPVLDDIAFANGVVISPDGASLLMTASRDQALRVFDKQALLDGNTDPKVVVSFEGGPDNVSIAPDGSSVTAVHPDPFALFLHINGWGDLPESSVVISSADGASQQTIVGPPGTMPGAATSAVMLGDQIIVSSAWDAGLGICSPHQPARTAVQQ</sequence>
<organism evidence="1 2">
    <name type="scientific">Candidatus Phaeomarinibacter ectocarpi</name>
    <dbReference type="NCBI Taxonomy" id="1458461"/>
    <lineage>
        <taxon>Bacteria</taxon>
        <taxon>Pseudomonadati</taxon>
        <taxon>Pseudomonadota</taxon>
        <taxon>Alphaproteobacteria</taxon>
        <taxon>Hyphomicrobiales</taxon>
        <taxon>Parvibaculaceae</taxon>
        <taxon>Candidatus Phaeomarinibacter</taxon>
    </lineage>
</organism>
<dbReference type="KEGG" id="pect:BN1012_Phect107"/>
<keyword evidence="1" id="KW-0378">Hydrolase</keyword>